<dbReference type="Proteomes" id="UP001227192">
    <property type="component" value="Unassembled WGS sequence"/>
</dbReference>
<evidence type="ECO:0000256" key="4">
    <source>
        <dbReference type="ARBA" id="ARBA00022679"/>
    </source>
</evidence>
<dbReference type="SUPFAM" id="SSF53383">
    <property type="entry name" value="PLP-dependent transferases"/>
    <property type="match status" value="1"/>
</dbReference>
<keyword evidence="9" id="KW-1185">Reference proteome</keyword>
<evidence type="ECO:0000313" key="8">
    <source>
        <dbReference type="EMBL" id="KAJ9485471.1"/>
    </source>
</evidence>
<reference evidence="8" key="1">
    <citation type="submission" date="2015-06" db="EMBL/GenBank/DDBJ databases">
        <authorList>
            <person name="Nguyen H."/>
        </authorList>
    </citation>
    <scope>NUCLEOTIDE SEQUENCE</scope>
    <source>
        <strain evidence="8">DAOM 180753</strain>
    </source>
</reference>
<name>A0AAI9X652_PENTH</name>
<dbReference type="InterPro" id="IPR038220">
    <property type="entry name" value="PHOX_C_sf"/>
</dbReference>
<dbReference type="EMBL" id="LACB01000265">
    <property type="protein sequence ID" value="KAJ9485471.1"/>
    <property type="molecule type" value="Genomic_DNA"/>
</dbReference>
<evidence type="ECO:0000256" key="3">
    <source>
        <dbReference type="ARBA" id="ARBA00022576"/>
    </source>
</evidence>
<reference evidence="8" key="2">
    <citation type="journal article" date="2016" name="Fungal Biol.">
        <title>Ochratoxin A production by Penicillium thymicola.</title>
        <authorList>
            <person name="Nguyen H.D.T."/>
            <person name="McMullin D.R."/>
            <person name="Ponomareva E."/>
            <person name="Riley R."/>
            <person name="Pomraning K.R."/>
            <person name="Baker S.E."/>
            <person name="Seifert K.A."/>
        </authorList>
    </citation>
    <scope>NUCLEOTIDE SEQUENCE</scope>
    <source>
        <strain evidence="8">DAOM 180753</strain>
    </source>
</reference>
<feature type="domain" description="Phenol hydroxylase-like C-terminal dimerisation" evidence="7">
    <location>
        <begin position="186"/>
        <end position="369"/>
    </location>
</feature>
<dbReference type="Pfam" id="PF07976">
    <property type="entry name" value="Phe_hydrox_dim"/>
    <property type="match status" value="1"/>
</dbReference>
<proteinExistence type="inferred from homology"/>
<dbReference type="InterPro" id="IPR015424">
    <property type="entry name" value="PyrdxlP-dep_Trfase"/>
</dbReference>
<evidence type="ECO:0000256" key="6">
    <source>
        <dbReference type="ARBA" id="ARBA00023002"/>
    </source>
</evidence>
<dbReference type="SUPFAM" id="SSF52833">
    <property type="entry name" value="Thioredoxin-like"/>
    <property type="match status" value="1"/>
</dbReference>
<evidence type="ECO:0000256" key="2">
    <source>
        <dbReference type="ARBA" id="ARBA00007441"/>
    </source>
</evidence>
<dbReference type="AlphaFoldDB" id="A0AAI9X652"/>
<dbReference type="GO" id="GO:0019878">
    <property type="term" value="P:lysine biosynthetic process via aminoadipic acid"/>
    <property type="evidence" value="ECO:0007669"/>
    <property type="project" value="TreeGrafter"/>
</dbReference>
<dbReference type="Gene3D" id="3.40.30.20">
    <property type="match status" value="1"/>
</dbReference>
<accession>A0AAI9X652</accession>
<dbReference type="GO" id="GO:0006571">
    <property type="term" value="P:tyrosine biosynthetic process"/>
    <property type="evidence" value="ECO:0007669"/>
    <property type="project" value="TreeGrafter"/>
</dbReference>
<gene>
    <name evidence="8" type="ORF">VN97_g7893</name>
</gene>
<dbReference type="PANTHER" id="PTHR42790">
    <property type="entry name" value="AMINOTRANSFERASE"/>
    <property type="match status" value="1"/>
</dbReference>
<keyword evidence="3" id="KW-0032">Aminotransferase</keyword>
<keyword evidence="6" id="KW-0560">Oxidoreductase</keyword>
<comment type="cofactor">
    <cofactor evidence="1">
        <name>pyridoxal 5'-phosphate</name>
        <dbReference type="ChEBI" id="CHEBI:597326"/>
    </cofactor>
</comment>
<comment type="similarity">
    <text evidence="2">Belongs to the class-I pyridoxal-phosphate-dependent aminotransferase family.</text>
</comment>
<sequence length="382" mass="42097">MGWVTASEQVIERMVRAHEVSVQNPSGFSQIALFKLLHDSWGHLGFVKWLAHLQGEYTKRRDGLFEACDAFLPREIVSWVPPTSGFSAWISVDWTQNPQARSKSTLEIEKEVYDAAIECGALVVPGSWLLPSEGRGGMEEVFFRMTYAAASAEDVEEAIWRLGMTLRGIFKLETAGEILESRERPPAGPQLPPINVTRVIDACEIPLERGVPFNGSFHVYVFTGEKQHQHQQGALADLAEHLSGQESVFSCVLHGPVEPDLSYESRHNPHSALCTFSIVFNAVRASVEIGALPQFFLSYRYHIYSDDARSRKSHAGGQGAAHAKLIIDPREGGVGVVVVLPNGYVGCIVRLVEGRATAEILDRYFSGIVPGSQANQPVQSML</sequence>
<comment type="caution">
    <text evidence="8">The sequence shown here is derived from an EMBL/GenBank/DDBJ whole genome shotgun (WGS) entry which is preliminary data.</text>
</comment>
<dbReference type="GO" id="GO:0008793">
    <property type="term" value="F:aromatic-amino-acid transaminase activity"/>
    <property type="evidence" value="ECO:0007669"/>
    <property type="project" value="TreeGrafter"/>
</dbReference>
<keyword evidence="5" id="KW-0663">Pyridoxal phosphate</keyword>
<protein>
    <recommendedName>
        <fullName evidence="7">Phenol hydroxylase-like C-terminal dimerisation domain-containing protein</fullName>
    </recommendedName>
</protein>
<dbReference type="PANTHER" id="PTHR42790:SF21">
    <property type="entry name" value="AROMATIC_AMINOADIPATE AMINOTRANSFERASE 1"/>
    <property type="match status" value="1"/>
</dbReference>
<dbReference type="GO" id="GO:0047536">
    <property type="term" value="F:2-aminoadipate transaminase activity"/>
    <property type="evidence" value="ECO:0007669"/>
    <property type="project" value="TreeGrafter"/>
</dbReference>
<dbReference type="GO" id="GO:0016491">
    <property type="term" value="F:oxidoreductase activity"/>
    <property type="evidence" value="ECO:0007669"/>
    <property type="project" value="UniProtKB-KW"/>
</dbReference>
<dbReference type="Gene3D" id="3.40.640.10">
    <property type="entry name" value="Type I PLP-dependent aspartate aminotransferase-like (Major domain)"/>
    <property type="match status" value="1"/>
</dbReference>
<organism evidence="8 9">
    <name type="scientific">Penicillium thymicola</name>
    <dbReference type="NCBI Taxonomy" id="293382"/>
    <lineage>
        <taxon>Eukaryota</taxon>
        <taxon>Fungi</taxon>
        <taxon>Dikarya</taxon>
        <taxon>Ascomycota</taxon>
        <taxon>Pezizomycotina</taxon>
        <taxon>Eurotiomycetes</taxon>
        <taxon>Eurotiomycetidae</taxon>
        <taxon>Eurotiales</taxon>
        <taxon>Aspergillaceae</taxon>
        <taxon>Penicillium</taxon>
    </lineage>
</organism>
<dbReference type="GO" id="GO:0009074">
    <property type="term" value="P:aromatic amino acid family catabolic process"/>
    <property type="evidence" value="ECO:0007669"/>
    <property type="project" value="TreeGrafter"/>
</dbReference>
<evidence type="ECO:0000313" key="9">
    <source>
        <dbReference type="Proteomes" id="UP001227192"/>
    </source>
</evidence>
<evidence type="ECO:0000259" key="7">
    <source>
        <dbReference type="Pfam" id="PF07976"/>
    </source>
</evidence>
<keyword evidence="4" id="KW-0808">Transferase</keyword>
<dbReference type="InterPro" id="IPR036249">
    <property type="entry name" value="Thioredoxin-like_sf"/>
</dbReference>
<dbReference type="InterPro" id="IPR012941">
    <property type="entry name" value="Phe_hydrox_C_dim_dom"/>
</dbReference>
<dbReference type="InterPro" id="IPR050859">
    <property type="entry name" value="Class-I_PLP-dep_aminotransf"/>
</dbReference>
<evidence type="ECO:0000256" key="1">
    <source>
        <dbReference type="ARBA" id="ARBA00001933"/>
    </source>
</evidence>
<evidence type="ECO:0000256" key="5">
    <source>
        <dbReference type="ARBA" id="ARBA00022898"/>
    </source>
</evidence>
<dbReference type="InterPro" id="IPR015421">
    <property type="entry name" value="PyrdxlP-dep_Trfase_major"/>
</dbReference>